<proteinExistence type="predicted"/>
<dbReference type="RefSeq" id="WP_211972215.1">
    <property type="nucleotide sequence ID" value="NZ_JAGTXB010000003.1"/>
</dbReference>
<protein>
    <submittedName>
        <fullName evidence="1">Uncharacterized protein</fullName>
    </submittedName>
</protein>
<dbReference type="EMBL" id="JAGTXB010000003">
    <property type="protein sequence ID" value="MBS0027103.1"/>
    <property type="molecule type" value="Genomic_DNA"/>
</dbReference>
<name>A0ABS5IW79_9BACT</name>
<comment type="caution">
    <text evidence="1">The sequence shown here is derived from an EMBL/GenBank/DDBJ whole genome shotgun (WGS) entry which is preliminary data.</text>
</comment>
<reference evidence="1 2" key="1">
    <citation type="submission" date="2021-04" db="EMBL/GenBank/DDBJ databases">
        <title>Chitinophaga sp. nov., isolated from the rhizosphere soil.</title>
        <authorList>
            <person name="He S."/>
        </authorList>
    </citation>
    <scope>NUCLEOTIDE SEQUENCE [LARGE SCALE GENOMIC DNA]</scope>
    <source>
        <strain evidence="1 2">2R12</strain>
    </source>
</reference>
<gene>
    <name evidence="1" type="ORF">KE626_07260</name>
</gene>
<organism evidence="1 2">
    <name type="scientific">Chitinophaga hostae</name>
    <dbReference type="NCBI Taxonomy" id="2831022"/>
    <lineage>
        <taxon>Bacteria</taxon>
        <taxon>Pseudomonadati</taxon>
        <taxon>Bacteroidota</taxon>
        <taxon>Chitinophagia</taxon>
        <taxon>Chitinophagales</taxon>
        <taxon>Chitinophagaceae</taxon>
        <taxon>Chitinophaga</taxon>
    </lineage>
</organism>
<accession>A0ABS5IW79</accession>
<keyword evidence="2" id="KW-1185">Reference proteome</keyword>
<evidence type="ECO:0000313" key="1">
    <source>
        <dbReference type="EMBL" id="MBS0027103.1"/>
    </source>
</evidence>
<sequence>MTSLSKMNNEQKAKLISELFIEEIPAFLDYTKEFSGRITGDPDSLRKQWKPNPIIGPADWIYYATEISRLIEKYRANLVKSPKMFSEQLFYGMLALYTVHCLQQYAKQKTTNERFKLACDLIFSSHD</sequence>
<evidence type="ECO:0000313" key="2">
    <source>
        <dbReference type="Proteomes" id="UP000676386"/>
    </source>
</evidence>
<dbReference type="Proteomes" id="UP000676386">
    <property type="component" value="Unassembled WGS sequence"/>
</dbReference>